<dbReference type="RefSeq" id="XP_031581492.1">
    <property type="nucleotide sequence ID" value="XM_031725655.1"/>
</dbReference>
<proteinExistence type="predicted"/>
<reference evidence="3" key="1">
    <citation type="journal article" date="2015" name="PLoS Genet.">
        <title>The dynamic genome and transcriptome of the human fungal pathogen Blastomyces and close relative Emmonsia.</title>
        <authorList>
            <person name="Munoz J.F."/>
            <person name="Gauthier G.M."/>
            <person name="Desjardins C.A."/>
            <person name="Gallo J.E."/>
            <person name="Holder J."/>
            <person name="Sullivan T.D."/>
            <person name="Marty A.J."/>
            <person name="Carmen J.C."/>
            <person name="Chen Z."/>
            <person name="Ding L."/>
            <person name="Gujja S."/>
            <person name="Magrini V."/>
            <person name="Misas E."/>
            <person name="Mitreva M."/>
            <person name="Priest M."/>
            <person name="Saif S."/>
            <person name="Whiston E.A."/>
            <person name="Young S."/>
            <person name="Zeng Q."/>
            <person name="Goldman W.E."/>
            <person name="Mardis E.R."/>
            <person name="Taylor J.W."/>
            <person name="McEwen J.G."/>
            <person name="Clay O.K."/>
            <person name="Klein B.S."/>
            <person name="Cuomo C.A."/>
        </authorList>
    </citation>
    <scope>NUCLEOTIDE SEQUENCE [LARGE SCALE GENOMIC DNA]</scope>
    <source>
        <strain evidence="3">SLH14081</strain>
    </source>
</reference>
<accession>A0A179V4W2</accession>
<evidence type="ECO:0000256" key="1">
    <source>
        <dbReference type="SAM" id="Phobius"/>
    </source>
</evidence>
<dbReference type="KEGG" id="bgh:BDBG_18068"/>
<evidence type="ECO:0000313" key="2">
    <source>
        <dbReference type="EMBL" id="OAT14518.1"/>
    </source>
</evidence>
<dbReference type="GeneID" id="42529551"/>
<dbReference type="AlphaFoldDB" id="A0A179V4W2"/>
<keyword evidence="1" id="KW-1133">Transmembrane helix</keyword>
<keyword evidence="3" id="KW-1185">Reference proteome</keyword>
<organism evidence="2 3">
    <name type="scientific">Blastomyces gilchristii (strain SLH14081)</name>
    <name type="common">Blastomyces dermatitidis</name>
    <dbReference type="NCBI Taxonomy" id="559298"/>
    <lineage>
        <taxon>Eukaryota</taxon>
        <taxon>Fungi</taxon>
        <taxon>Dikarya</taxon>
        <taxon>Ascomycota</taxon>
        <taxon>Pezizomycotina</taxon>
        <taxon>Eurotiomycetes</taxon>
        <taxon>Eurotiomycetidae</taxon>
        <taxon>Onygenales</taxon>
        <taxon>Ajellomycetaceae</taxon>
        <taxon>Blastomyces</taxon>
    </lineage>
</organism>
<gene>
    <name evidence="2" type="ORF">BDBG_18068</name>
</gene>
<keyword evidence="1" id="KW-0812">Transmembrane</keyword>
<evidence type="ECO:0000313" key="3">
    <source>
        <dbReference type="Proteomes" id="UP000002038"/>
    </source>
</evidence>
<dbReference type="EMBL" id="GG657499">
    <property type="protein sequence ID" value="OAT14518.1"/>
    <property type="molecule type" value="Genomic_DNA"/>
</dbReference>
<sequence>MSFLATLGRSTERDLLIWFQNCSEVAVRVHFVLVPTFPIFACFAVAYIPSPMIDFSGPSTSAVTASPFPAPALVKLYTLLSFSCGPFPHKPPFFPFFYSPPPRIRQLAALPFPLKLTAWSPKSPNYWSVHPPGIIYTTPTLCKDAIYTTDVFACYVTRDW</sequence>
<name>A0A179V4W2_BLAGS</name>
<dbReference type="VEuPathDB" id="FungiDB:BDBG_18068"/>
<keyword evidence="1" id="KW-0472">Membrane</keyword>
<feature type="transmembrane region" description="Helical" evidence="1">
    <location>
        <begin position="25"/>
        <end position="48"/>
    </location>
</feature>
<protein>
    <submittedName>
        <fullName evidence="2">Uncharacterized protein</fullName>
    </submittedName>
</protein>
<dbReference type="Proteomes" id="UP000002038">
    <property type="component" value="Unassembled WGS sequence"/>
</dbReference>